<evidence type="ECO:0000256" key="3">
    <source>
        <dbReference type="SAM" id="Phobius"/>
    </source>
</evidence>
<evidence type="ECO:0000256" key="2">
    <source>
        <dbReference type="PIRSR" id="PIRSR640255-2"/>
    </source>
</evidence>
<evidence type="ECO:0000313" key="6">
    <source>
        <dbReference type="EMBL" id="OWK46727.1"/>
    </source>
</evidence>
<proteinExistence type="predicted"/>
<dbReference type="EMBL" id="NIDE01000001">
    <property type="protein sequence ID" value="OWK46727.1"/>
    <property type="molecule type" value="Genomic_DNA"/>
</dbReference>
<dbReference type="InterPro" id="IPR020821">
    <property type="entry name" value="ENPP1-3/EXOG-like_nuc-like"/>
</dbReference>
<feature type="transmembrane region" description="Helical" evidence="3">
    <location>
        <begin position="6"/>
        <end position="24"/>
    </location>
</feature>
<dbReference type="GO" id="GO:0003676">
    <property type="term" value="F:nucleic acid binding"/>
    <property type="evidence" value="ECO:0007669"/>
    <property type="project" value="InterPro"/>
</dbReference>
<keyword evidence="3" id="KW-0472">Membrane</keyword>
<evidence type="ECO:0000259" key="4">
    <source>
        <dbReference type="SMART" id="SM00477"/>
    </source>
</evidence>
<gene>
    <name evidence="6" type="ORF">FRUB_00426</name>
</gene>
<feature type="domain" description="DNA/RNA non-specific endonuclease/pyrophosphatase/phosphodiesterase" evidence="5">
    <location>
        <begin position="66"/>
        <end position="279"/>
    </location>
</feature>
<evidence type="ECO:0000256" key="1">
    <source>
        <dbReference type="PIRSR" id="PIRSR640255-1"/>
    </source>
</evidence>
<dbReference type="Gene3D" id="3.40.570.10">
    <property type="entry name" value="Extracellular Endonuclease, subunit A"/>
    <property type="match status" value="1"/>
</dbReference>
<dbReference type="Pfam" id="PF01223">
    <property type="entry name" value="Endonuclease_NS"/>
    <property type="match status" value="1"/>
</dbReference>
<dbReference type="Proteomes" id="UP000214646">
    <property type="component" value="Unassembled WGS sequence"/>
</dbReference>
<keyword evidence="3" id="KW-0812">Transmembrane</keyword>
<dbReference type="PANTHER" id="PTHR13966:SF5">
    <property type="entry name" value="ENDONUCLEASE G, MITOCHONDRIAL"/>
    <property type="match status" value="1"/>
</dbReference>
<feature type="active site" description="Proton acceptor" evidence="1">
    <location>
        <position position="128"/>
    </location>
</feature>
<name>A0A225EEL1_9BACT</name>
<comment type="caution">
    <text evidence="6">The sequence shown here is derived from an EMBL/GenBank/DDBJ whole genome shotgun (WGS) entry which is preliminary data.</text>
</comment>
<protein>
    <submittedName>
        <fullName evidence="6">Sugar-non-specific nuclease NucA-like protein</fullName>
    </submittedName>
</protein>
<dbReference type="RefSeq" id="WP_088251921.1">
    <property type="nucleotide sequence ID" value="NZ_NIDE01000001.1"/>
</dbReference>
<dbReference type="InterPro" id="IPR040255">
    <property type="entry name" value="Non-specific_endonuclease"/>
</dbReference>
<keyword evidence="2" id="KW-0479">Metal-binding</keyword>
<evidence type="ECO:0000313" key="7">
    <source>
        <dbReference type="Proteomes" id="UP000214646"/>
    </source>
</evidence>
<dbReference type="PANTHER" id="PTHR13966">
    <property type="entry name" value="ENDONUCLEASE RELATED"/>
    <property type="match status" value="1"/>
</dbReference>
<feature type="domain" description="ENPP1-3/EXOG-like endonuclease/phosphodiesterase" evidence="4">
    <location>
        <begin position="67"/>
        <end position="279"/>
    </location>
</feature>
<dbReference type="SMART" id="SM00477">
    <property type="entry name" value="NUC"/>
    <property type="match status" value="1"/>
</dbReference>
<keyword evidence="7" id="KW-1185">Reference proteome</keyword>
<dbReference type="InterPro" id="IPR044925">
    <property type="entry name" value="His-Me_finger_sf"/>
</dbReference>
<accession>A0A225EEL1</accession>
<organism evidence="6 7">
    <name type="scientific">Fimbriiglobus ruber</name>
    <dbReference type="NCBI Taxonomy" id="1908690"/>
    <lineage>
        <taxon>Bacteria</taxon>
        <taxon>Pseudomonadati</taxon>
        <taxon>Planctomycetota</taxon>
        <taxon>Planctomycetia</taxon>
        <taxon>Gemmatales</taxon>
        <taxon>Gemmataceae</taxon>
        <taxon>Fimbriiglobus</taxon>
    </lineage>
</organism>
<reference evidence="7" key="1">
    <citation type="submission" date="2017-06" db="EMBL/GenBank/DDBJ databases">
        <title>Genome analysis of Fimbriiglobus ruber SP5, the first member of the order Planctomycetales with confirmed chitinolytic capability.</title>
        <authorList>
            <person name="Ravin N.V."/>
            <person name="Rakitin A.L."/>
            <person name="Ivanova A.A."/>
            <person name="Beletsky A.V."/>
            <person name="Kulichevskaya I.S."/>
            <person name="Mardanov A.V."/>
            <person name="Dedysh S.N."/>
        </authorList>
    </citation>
    <scope>NUCLEOTIDE SEQUENCE [LARGE SCALE GENOMIC DNA]</scope>
    <source>
        <strain evidence="7">SP5</strain>
    </source>
</reference>
<dbReference type="InterPro" id="IPR044929">
    <property type="entry name" value="DNA/RNA_non-sp_Endonuclease_sf"/>
</dbReference>
<feature type="binding site" evidence="2">
    <location>
        <position position="159"/>
    </location>
    <ligand>
        <name>Mg(2+)</name>
        <dbReference type="ChEBI" id="CHEBI:18420"/>
        <note>catalytic</note>
    </ligand>
</feature>
<dbReference type="SUPFAM" id="SSF54060">
    <property type="entry name" value="His-Me finger endonucleases"/>
    <property type="match status" value="1"/>
</dbReference>
<dbReference type="GO" id="GO:0046872">
    <property type="term" value="F:metal ion binding"/>
    <property type="evidence" value="ECO:0007669"/>
    <property type="project" value="UniProtKB-KW"/>
</dbReference>
<sequence length="303" mass="33085">MDRKPANTLVTVVVLLAVFLYLVYEARHRVPQPSVDGPDGSYVHLAMGNPSGASSDTGSADNFLMQKPYYALSYNNTKGTPNWVSWCVHAGDFGPAPRSQFYPDSDLPSIFKHVTPRDYTDSGFDRGHMCPRSDRTSTTTAANATFAMTNIIPQAPAVNQKAWADLEDYCRLLVQRKHQTLYIIDGPQGQGGTGTKGQADTIARGKVVVPAQCWKVILVVDGGTGTSADVGRVGSDTRMIAVVMPNVQSTGHGWAKFRTSVREVERLTGYKFFDRVSAAVIEPLKDQVDDVHVPAPRSHKSEE</sequence>
<keyword evidence="3" id="KW-1133">Transmembrane helix</keyword>
<dbReference type="GO" id="GO:0016787">
    <property type="term" value="F:hydrolase activity"/>
    <property type="evidence" value="ECO:0007669"/>
    <property type="project" value="InterPro"/>
</dbReference>
<dbReference type="OrthoDB" id="9801679at2"/>
<dbReference type="AlphaFoldDB" id="A0A225EEL1"/>
<evidence type="ECO:0000259" key="5">
    <source>
        <dbReference type="SMART" id="SM00892"/>
    </source>
</evidence>
<dbReference type="InterPro" id="IPR001604">
    <property type="entry name" value="Endo_G_ENPP1-like_dom"/>
</dbReference>
<dbReference type="GO" id="GO:0004519">
    <property type="term" value="F:endonuclease activity"/>
    <property type="evidence" value="ECO:0007669"/>
    <property type="project" value="TreeGrafter"/>
</dbReference>
<dbReference type="SMART" id="SM00892">
    <property type="entry name" value="Endonuclease_NS"/>
    <property type="match status" value="1"/>
</dbReference>